<keyword evidence="3" id="KW-1185">Reference proteome</keyword>
<dbReference type="RefSeq" id="WP_067597496.1">
    <property type="nucleotide sequence ID" value="NZ_CP015963.1"/>
</dbReference>
<dbReference type="AlphaFoldDB" id="A0A562US06"/>
<dbReference type="Proteomes" id="UP000320547">
    <property type="component" value="Unassembled WGS sequence"/>
</dbReference>
<dbReference type="SUPFAM" id="SSF141371">
    <property type="entry name" value="PilZ domain-like"/>
    <property type="match status" value="1"/>
</dbReference>
<gene>
    <name evidence="2" type="ORF">JN10_0001</name>
</gene>
<evidence type="ECO:0000313" key="2">
    <source>
        <dbReference type="EMBL" id="TWJ08392.1"/>
    </source>
</evidence>
<dbReference type="Pfam" id="PF07238">
    <property type="entry name" value="PilZ"/>
    <property type="match status" value="1"/>
</dbReference>
<dbReference type="STRING" id="476157.GCA_001663155_00738"/>
<dbReference type="EMBL" id="VLLK01000001">
    <property type="protein sequence ID" value="TWJ08392.1"/>
    <property type="molecule type" value="Genomic_DNA"/>
</dbReference>
<feature type="domain" description="PilZ" evidence="1">
    <location>
        <begin position="2"/>
        <end position="90"/>
    </location>
</feature>
<evidence type="ECO:0000259" key="1">
    <source>
        <dbReference type="Pfam" id="PF07238"/>
    </source>
</evidence>
<dbReference type="InterPro" id="IPR009875">
    <property type="entry name" value="PilZ_domain"/>
</dbReference>
<protein>
    <submittedName>
        <fullName evidence="2">PilZ domain-containing protein</fullName>
    </submittedName>
</protein>
<comment type="caution">
    <text evidence="2">The sequence shown here is derived from an EMBL/GenBank/DDBJ whole genome shotgun (WGS) entry which is preliminary data.</text>
</comment>
<evidence type="ECO:0000313" key="3">
    <source>
        <dbReference type="Proteomes" id="UP000320547"/>
    </source>
</evidence>
<organism evidence="2 3">
    <name type="scientific">Altererythrobacter ishigakiensis</name>
    <dbReference type="NCBI Taxonomy" id="476157"/>
    <lineage>
        <taxon>Bacteria</taxon>
        <taxon>Pseudomonadati</taxon>
        <taxon>Pseudomonadota</taxon>
        <taxon>Alphaproteobacteria</taxon>
        <taxon>Sphingomonadales</taxon>
        <taxon>Erythrobacteraceae</taxon>
        <taxon>Altererythrobacter</taxon>
    </lineage>
</organism>
<dbReference type="OrthoDB" id="7508603at2"/>
<sequence>MERRQNNRYTAAYDAEVRYHNGRKLKLPVLDISLGGCMVDARSWSIREGELLSVKLPSLSWAPAKLVWIEDGKAGIAFDEMLYEPTLEHLNSLSRMAA</sequence>
<dbReference type="GO" id="GO:0035438">
    <property type="term" value="F:cyclic-di-GMP binding"/>
    <property type="evidence" value="ECO:0007669"/>
    <property type="project" value="InterPro"/>
</dbReference>
<dbReference type="Gene3D" id="2.40.10.220">
    <property type="entry name" value="predicted glycosyltransferase like domains"/>
    <property type="match status" value="1"/>
</dbReference>
<reference evidence="2 3" key="1">
    <citation type="submission" date="2019-07" db="EMBL/GenBank/DDBJ databases">
        <title>Genomic Encyclopedia of Archaeal and Bacterial Type Strains, Phase II (KMG-II): from individual species to whole genera.</title>
        <authorList>
            <person name="Goeker M."/>
        </authorList>
    </citation>
    <scope>NUCLEOTIDE SEQUENCE [LARGE SCALE GENOMIC DNA]</scope>
    <source>
        <strain evidence="2 3">ATCC BAA-2084</strain>
    </source>
</reference>
<name>A0A562US06_9SPHN</name>
<accession>A0A562US06</accession>
<proteinExistence type="predicted"/>